<evidence type="ECO:0000256" key="1">
    <source>
        <dbReference type="PIRSR" id="PIRSR016487-1"/>
    </source>
</evidence>
<dbReference type="PANTHER" id="PTHR40114:SF1">
    <property type="entry name" value="SLR0698 PROTEIN"/>
    <property type="match status" value="1"/>
</dbReference>
<name>A0A1M4WS74_9FLAO</name>
<dbReference type="RefSeq" id="WP_073193250.1">
    <property type="nucleotide sequence ID" value="NZ_FQTW01000006.1"/>
</dbReference>
<feature type="domain" description="CYTH" evidence="2">
    <location>
        <begin position="1"/>
        <end position="149"/>
    </location>
</feature>
<dbReference type="PIRSF" id="PIRSF016487">
    <property type="entry name" value="CYTH_UCP016487"/>
    <property type="match status" value="1"/>
</dbReference>
<dbReference type="InterPro" id="IPR012042">
    <property type="entry name" value="NeuTTM/CthTTM-like"/>
</dbReference>
<dbReference type="EMBL" id="FQTW01000006">
    <property type="protein sequence ID" value="SHE84086.1"/>
    <property type="molecule type" value="Genomic_DNA"/>
</dbReference>
<organism evidence="3 4">
    <name type="scientific">Psychroflexus salarius</name>
    <dbReference type="NCBI Taxonomy" id="1155689"/>
    <lineage>
        <taxon>Bacteria</taxon>
        <taxon>Pseudomonadati</taxon>
        <taxon>Bacteroidota</taxon>
        <taxon>Flavobacteriia</taxon>
        <taxon>Flavobacteriales</taxon>
        <taxon>Flavobacteriaceae</taxon>
        <taxon>Psychroflexus</taxon>
    </lineage>
</organism>
<dbReference type="PROSITE" id="PS51707">
    <property type="entry name" value="CYTH"/>
    <property type="match status" value="1"/>
</dbReference>
<gene>
    <name evidence="3" type="ORF">SAMN05444278_106140</name>
</gene>
<dbReference type="Proteomes" id="UP000184462">
    <property type="component" value="Unassembled WGS sequence"/>
</dbReference>
<protein>
    <submittedName>
        <fullName evidence="3">CYTH domain-containing protein</fullName>
    </submittedName>
</protein>
<dbReference type="Gene3D" id="2.40.320.10">
    <property type="entry name" value="Hypothetical Protein Pfu-838710-001"/>
    <property type="match status" value="1"/>
</dbReference>
<evidence type="ECO:0000313" key="4">
    <source>
        <dbReference type="Proteomes" id="UP000184462"/>
    </source>
</evidence>
<dbReference type="InterPro" id="IPR023577">
    <property type="entry name" value="CYTH_domain"/>
</dbReference>
<dbReference type="OrthoDB" id="9805588at2"/>
<sequence length="155" mass="18226">MQEVERKFLVKSTHFINQAESHYYIKQAYLNTHPKRSVRVRILAQTAFLTVKGQSSQDGTSRFEWEKPISILDAQQLLQLCEDYPIEKTRYIIPVGPHQYEVDVFEGENKGLIIAEIELNHPNEVFEKPHWLNEEVTGEAKYYNSSLSKKPFKKW</sequence>
<dbReference type="CDD" id="cd07891">
    <property type="entry name" value="CYTH-like_CthTTM-like_1"/>
    <property type="match status" value="1"/>
</dbReference>
<dbReference type="SUPFAM" id="SSF55154">
    <property type="entry name" value="CYTH-like phosphatases"/>
    <property type="match status" value="1"/>
</dbReference>
<keyword evidence="4" id="KW-1185">Reference proteome</keyword>
<accession>A0A1M4WS74</accession>
<dbReference type="SMART" id="SM01118">
    <property type="entry name" value="CYTH"/>
    <property type="match status" value="1"/>
</dbReference>
<feature type="active site" description="Proton acceptor" evidence="1">
    <location>
        <position position="29"/>
    </location>
</feature>
<evidence type="ECO:0000313" key="3">
    <source>
        <dbReference type="EMBL" id="SHE84086.1"/>
    </source>
</evidence>
<proteinExistence type="predicted"/>
<dbReference type="STRING" id="1155689.SAMN05444278_106140"/>
<evidence type="ECO:0000259" key="2">
    <source>
        <dbReference type="PROSITE" id="PS51707"/>
    </source>
</evidence>
<dbReference type="AlphaFoldDB" id="A0A1M4WS74"/>
<dbReference type="InterPro" id="IPR033469">
    <property type="entry name" value="CYTH-like_dom_sf"/>
</dbReference>
<reference evidence="3 4" key="1">
    <citation type="submission" date="2016-11" db="EMBL/GenBank/DDBJ databases">
        <authorList>
            <person name="Jaros S."/>
            <person name="Januszkiewicz K."/>
            <person name="Wedrychowicz H."/>
        </authorList>
    </citation>
    <scope>NUCLEOTIDE SEQUENCE [LARGE SCALE GENOMIC DNA]</scope>
    <source>
        <strain evidence="3 4">DSM 25661</strain>
    </source>
</reference>
<dbReference type="PANTHER" id="PTHR40114">
    <property type="entry name" value="SLR0698 PROTEIN"/>
    <property type="match status" value="1"/>
</dbReference>
<dbReference type="Pfam" id="PF01928">
    <property type="entry name" value="CYTH"/>
    <property type="match status" value="1"/>
</dbReference>